<organism evidence="1 2">
    <name type="scientific">Aspergillus hiratsukae</name>
    <dbReference type="NCBI Taxonomy" id="1194566"/>
    <lineage>
        <taxon>Eukaryota</taxon>
        <taxon>Fungi</taxon>
        <taxon>Dikarya</taxon>
        <taxon>Ascomycota</taxon>
        <taxon>Pezizomycotina</taxon>
        <taxon>Eurotiomycetes</taxon>
        <taxon>Eurotiomycetidae</taxon>
        <taxon>Eurotiales</taxon>
        <taxon>Aspergillaceae</taxon>
        <taxon>Aspergillus</taxon>
        <taxon>Aspergillus subgen. Fumigati</taxon>
    </lineage>
</organism>
<gene>
    <name evidence="1" type="ORF">CNMCM5793_006240</name>
</gene>
<dbReference type="Proteomes" id="UP000630445">
    <property type="component" value="Unassembled WGS sequence"/>
</dbReference>
<proteinExistence type="predicted"/>
<dbReference type="EMBL" id="JACBAD010001725">
    <property type="protein sequence ID" value="KAF7136771.1"/>
    <property type="molecule type" value="Genomic_DNA"/>
</dbReference>
<dbReference type="AlphaFoldDB" id="A0A8H6PGN2"/>
<evidence type="ECO:0000313" key="2">
    <source>
        <dbReference type="Proteomes" id="UP000630445"/>
    </source>
</evidence>
<sequence length="111" mass="12522">MIPNVDPHKPLISALTTFYTLLVNLCYVHPSWLIVPSAETGRHPPNLINEVAARQNGFSDPIIDLAYRIPYITDDDVHLHSETVPLCYLTRVKGEIRALETDEERDADLAD</sequence>
<name>A0A8H6PGN2_9EURO</name>
<accession>A0A8H6PGN2</accession>
<reference evidence="1" key="1">
    <citation type="submission" date="2020-06" db="EMBL/GenBank/DDBJ databases">
        <title>Draft genome sequences of strains closely related to Aspergillus parafelis and Aspergillus hiratsukae.</title>
        <authorList>
            <person name="Dos Santos R.A.C."/>
            <person name="Rivero-Menendez O."/>
            <person name="Steenwyk J.L."/>
            <person name="Mead M.E."/>
            <person name="Goldman G.H."/>
            <person name="Alastruey-Izquierdo A."/>
            <person name="Rokas A."/>
        </authorList>
    </citation>
    <scope>NUCLEOTIDE SEQUENCE</scope>
    <source>
        <strain evidence="1">CNM-CM5793</strain>
    </source>
</reference>
<dbReference type="OrthoDB" id="5416084at2759"/>
<protein>
    <submittedName>
        <fullName evidence="1">Uncharacterized protein</fullName>
    </submittedName>
</protein>
<evidence type="ECO:0000313" key="1">
    <source>
        <dbReference type="EMBL" id="KAF7136771.1"/>
    </source>
</evidence>
<comment type="caution">
    <text evidence="1">The sequence shown here is derived from an EMBL/GenBank/DDBJ whole genome shotgun (WGS) entry which is preliminary data.</text>
</comment>
<keyword evidence="2" id="KW-1185">Reference proteome</keyword>